<dbReference type="AlphaFoldDB" id="A0A286KC81"/>
<protein>
    <submittedName>
        <fullName evidence="2">Uncharacterized protein</fullName>
    </submittedName>
</protein>
<keyword evidence="1" id="KW-1133">Transmembrane helix</keyword>
<geneLocation type="plasmid" evidence="2">
    <name>pEA19081</name>
</geneLocation>
<name>A0A286KC81_ENTAV</name>
<keyword evidence="1" id="KW-0472">Membrane</keyword>
<evidence type="ECO:0000256" key="1">
    <source>
        <dbReference type="SAM" id="Phobius"/>
    </source>
</evidence>
<gene>
    <name evidence="2" type="ORF">pEA19081_p28</name>
</gene>
<reference evidence="2" key="1">
    <citation type="journal article" date="2017" name="Front. Microbiol.">
        <title>Identification of Novel Conjugative Plasmids with Multiple Copies of fosB that Confer High-Level Fosfomycin Resistance to Vancomycin-Resistant Enterococci.</title>
        <authorList>
            <person name="Sun L."/>
            <person name="Zhang P."/>
            <person name="Qu T."/>
            <person name="Chen Y."/>
            <person name="Hua X."/>
            <person name="Shi K."/>
            <person name="Yu Y."/>
        </authorList>
    </citation>
    <scope>NUCLEOTIDE SEQUENCE</scope>
    <source>
        <strain evidence="2">19081</strain>
        <plasmid evidence="2">pEA19081</plasmid>
    </source>
</reference>
<feature type="transmembrane region" description="Helical" evidence="1">
    <location>
        <begin position="6"/>
        <end position="26"/>
    </location>
</feature>
<sequence>MNEMLFILVANSFVLLIILTCDFILINIGVHSFIVNLLLFVFSLIQVISFWILWKENLLNTIYVLIAIMPLLYLLAGIIGIARNRDNFFL</sequence>
<keyword evidence="1" id="KW-0812">Transmembrane</keyword>
<accession>A0A286KC81</accession>
<feature type="transmembrane region" description="Helical" evidence="1">
    <location>
        <begin position="60"/>
        <end position="82"/>
    </location>
</feature>
<evidence type="ECO:0000313" key="2">
    <source>
        <dbReference type="EMBL" id="APB62524.1"/>
    </source>
</evidence>
<dbReference type="EMBL" id="KX976485">
    <property type="protein sequence ID" value="APB62524.1"/>
    <property type="molecule type" value="Genomic_DNA"/>
</dbReference>
<keyword evidence="2" id="KW-0614">Plasmid</keyword>
<proteinExistence type="predicted"/>
<organism evidence="2">
    <name type="scientific">Enterococcus avium</name>
    <name type="common">Streptococcus avium</name>
    <dbReference type="NCBI Taxonomy" id="33945"/>
    <lineage>
        <taxon>Bacteria</taxon>
        <taxon>Bacillati</taxon>
        <taxon>Bacillota</taxon>
        <taxon>Bacilli</taxon>
        <taxon>Lactobacillales</taxon>
        <taxon>Enterococcaceae</taxon>
        <taxon>Enterococcus</taxon>
    </lineage>
</organism>
<feature type="transmembrane region" description="Helical" evidence="1">
    <location>
        <begin position="33"/>
        <end position="54"/>
    </location>
</feature>